<dbReference type="Proteomes" id="UP001054252">
    <property type="component" value="Unassembled WGS sequence"/>
</dbReference>
<evidence type="ECO:0000256" key="1">
    <source>
        <dbReference type="ARBA" id="ARBA00023015"/>
    </source>
</evidence>
<evidence type="ECO:0000256" key="2">
    <source>
        <dbReference type="ARBA" id="ARBA00023163"/>
    </source>
</evidence>
<gene>
    <name evidence="4" type="ORF">SLEP1_g37357</name>
</gene>
<dbReference type="EMBL" id="BPVZ01000079">
    <property type="protein sequence ID" value="GKV28279.1"/>
    <property type="molecule type" value="Genomic_DNA"/>
</dbReference>
<name>A0AAV5KUA6_9ROSI</name>
<comment type="caution">
    <text evidence="3">Lacks conserved residue(s) required for the propagation of feature annotation.</text>
</comment>
<dbReference type="Pfam" id="PF03514">
    <property type="entry name" value="GRAS"/>
    <property type="match status" value="1"/>
</dbReference>
<sequence>MVKLTVVADNGGDEQDKLLRRVKGLAPRVVLLVEQEMNTNTASFVARVGEATAYYTALLKSIGLIMARE</sequence>
<comment type="caution">
    <text evidence="4">The sequence shown here is derived from an EMBL/GenBank/DDBJ whole genome shotgun (WGS) entry which is preliminary data.</text>
</comment>
<keyword evidence="5" id="KW-1185">Reference proteome</keyword>
<accession>A0AAV5KUA6</accession>
<comment type="similarity">
    <text evidence="3">Belongs to the GRAS family.</text>
</comment>
<reference evidence="4 5" key="1">
    <citation type="journal article" date="2021" name="Commun. Biol.">
        <title>The genome of Shorea leprosula (Dipterocarpaceae) highlights the ecological relevance of drought in aseasonal tropical rainforests.</title>
        <authorList>
            <person name="Ng K.K.S."/>
            <person name="Kobayashi M.J."/>
            <person name="Fawcett J.A."/>
            <person name="Hatakeyama M."/>
            <person name="Paape T."/>
            <person name="Ng C.H."/>
            <person name="Ang C.C."/>
            <person name="Tnah L.H."/>
            <person name="Lee C.T."/>
            <person name="Nishiyama T."/>
            <person name="Sese J."/>
            <person name="O'Brien M.J."/>
            <person name="Copetti D."/>
            <person name="Mohd Noor M.I."/>
            <person name="Ong R.C."/>
            <person name="Putra M."/>
            <person name="Sireger I.Z."/>
            <person name="Indrioko S."/>
            <person name="Kosugi Y."/>
            <person name="Izuno A."/>
            <person name="Isagi Y."/>
            <person name="Lee S.L."/>
            <person name="Shimizu K.K."/>
        </authorList>
    </citation>
    <scope>NUCLEOTIDE SEQUENCE [LARGE SCALE GENOMIC DNA]</scope>
    <source>
        <strain evidence="4">214</strain>
    </source>
</reference>
<keyword evidence="2" id="KW-0804">Transcription</keyword>
<protein>
    <submittedName>
        <fullName evidence="4">Uncharacterized protein</fullName>
    </submittedName>
</protein>
<dbReference type="PROSITE" id="PS50985">
    <property type="entry name" value="GRAS"/>
    <property type="match status" value="1"/>
</dbReference>
<keyword evidence="1" id="KW-0805">Transcription regulation</keyword>
<dbReference type="InterPro" id="IPR005202">
    <property type="entry name" value="TF_GRAS"/>
</dbReference>
<proteinExistence type="inferred from homology"/>
<evidence type="ECO:0000313" key="5">
    <source>
        <dbReference type="Proteomes" id="UP001054252"/>
    </source>
</evidence>
<dbReference type="AlphaFoldDB" id="A0AAV5KUA6"/>
<organism evidence="4 5">
    <name type="scientific">Rubroshorea leprosula</name>
    <dbReference type="NCBI Taxonomy" id="152421"/>
    <lineage>
        <taxon>Eukaryota</taxon>
        <taxon>Viridiplantae</taxon>
        <taxon>Streptophyta</taxon>
        <taxon>Embryophyta</taxon>
        <taxon>Tracheophyta</taxon>
        <taxon>Spermatophyta</taxon>
        <taxon>Magnoliopsida</taxon>
        <taxon>eudicotyledons</taxon>
        <taxon>Gunneridae</taxon>
        <taxon>Pentapetalae</taxon>
        <taxon>rosids</taxon>
        <taxon>malvids</taxon>
        <taxon>Malvales</taxon>
        <taxon>Dipterocarpaceae</taxon>
        <taxon>Rubroshorea</taxon>
    </lineage>
</organism>
<evidence type="ECO:0000313" key="4">
    <source>
        <dbReference type="EMBL" id="GKV28279.1"/>
    </source>
</evidence>
<evidence type="ECO:0000256" key="3">
    <source>
        <dbReference type="PROSITE-ProRule" id="PRU01191"/>
    </source>
</evidence>